<dbReference type="GO" id="GO:0005829">
    <property type="term" value="C:cytosol"/>
    <property type="evidence" value="ECO:0007669"/>
    <property type="project" value="TreeGrafter"/>
</dbReference>
<dbReference type="Pfam" id="PF00290">
    <property type="entry name" value="Trp_syntA"/>
    <property type="match status" value="1"/>
</dbReference>
<dbReference type="AlphaFoldDB" id="A0A1J5E5A1"/>
<comment type="caution">
    <text evidence="11">The sequence shown here is derived from an EMBL/GenBank/DDBJ whole genome shotgun (WGS) entry which is preliminary data.</text>
</comment>
<dbReference type="HAMAP" id="MF_00131">
    <property type="entry name" value="Trp_synth_alpha"/>
    <property type="match status" value="1"/>
</dbReference>
<evidence type="ECO:0000256" key="8">
    <source>
        <dbReference type="ARBA" id="ARBA00049047"/>
    </source>
</evidence>
<evidence type="ECO:0000256" key="4">
    <source>
        <dbReference type="ARBA" id="ARBA00022605"/>
    </source>
</evidence>
<evidence type="ECO:0000256" key="7">
    <source>
        <dbReference type="ARBA" id="ARBA00023239"/>
    </source>
</evidence>
<dbReference type="EC" id="4.2.1.20" evidence="9"/>
<comment type="catalytic activity">
    <reaction evidence="8 9">
        <text>(1S,2R)-1-C-(indol-3-yl)glycerol 3-phosphate + L-serine = D-glyceraldehyde 3-phosphate + L-tryptophan + H2O</text>
        <dbReference type="Rhea" id="RHEA:10532"/>
        <dbReference type="ChEBI" id="CHEBI:15377"/>
        <dbReference type="ChEBI" id="CHEBI:33384"/>
        <dbReference type="ChEBI" id="CHEBI:57912"/>
        <dbReference type="ChEBI" id="CHEBI:58866"/>
        <dbReference type="ChEBI" id="CHEBI:59776"/>
        <dbReference type="EC" id="4.2.1.20"/>
    </reaction>
</comment>
<evidence type="ECO:0000313" key="12">
    <source>
        <dbReference type="Proteomes" id="UP000183085"/>
    </source>
</evidence>
<evidence type="ECO:0000256" key="1">
    <source>
        <dbReference type="ARBA" id="ARBA00003365"/>
    </source>
</evidence>
<keyword evidence="6 9" id="KW-0057">Aromatic amino acid biosynthesis</keyword>
<evidence type="ECO:0000256" key="6">
    <source>
        <dbReference type="ARBA" id="ARBA00023141"/>
    </source>
</evidence>
<dbReference type="CDD" id="cd04724">
    <property type="entry name" value="Tryptophan_synthase_alpha"/>
    <property type="match status" value="1"/>
</dbReference>
<evidence type="ECO:0000256" key="9">
    <source>
        <dbReference type="HAMAP-Rule" id="MF_00131"/>
    </source>
</evidence>
<dbReference type="SUPFAM" id="SSF51366">
    <property type="entry name" value="Ribulose-phoshate binding barrel"/>
    <property type="match status" value="1"/>
</dbReference>
<dbReference type="Proteomes" id="UP000183085">
    <property type="component" value="Unassembled WGS sequence"/>
</dbReference>
<dbReference type="PANTHER" id="PTHR43406:SF1">
    <property type="entry name" value="TRYPTOPHAN SYNTHASE ALPHA CHAIN, CHLOROPLASTIC"/>
    <property type="match status" value="1"/>
</dbReference>
<dbReference type="InterPro" id="IPR013785">
    <property type="entry name" value="Aldolase_TIM"/>
</dbReference>
<evidence type="ECO:0000256" key="10">
    <source>
        <dbReference type="RuleBase" id="RU003662"/>
    </source>
</evidence>
<dbReference type="InterPro" id="IPR002028">
    <property type="entry name" value="Trp_synthase_suA"/>
</dbReference>
<dbReference type="FunFam" id="3.20.20.70:FF:000037">
    <property type="entry name" value="Tryptophan synthase alpha chain"/>
    <property type="match status" value="1"/>
</dbReference>
<comment type="pathway">
    <text evidence="2 9">Amino-acid biosynthesis; L-tryptophan biosynthesis; L-tryptophan from chorismate: step 5/5.</text>
</comment>
<reference evidence="11 12" key="1">
    <citation type="journal article" date="2016" name="Environ. Microbiol.">
        <title>Genomic resolution of a cold subsurface aquifer community provides metabolic insights for novel microbes adapted to high CO concentrations.</title>
        <authorList>
            <person name="Probst A.J."/>
            <person name="Castelle C.J."/>
            <person name="Singh A."/>
            <person name="Brown C.T."/>
            <person name="Anantharaman K."/>
            <person name="Sharon I."/>
            <person name="Hug L.A."/>
            <person name="Burstein D."/>
            <person name="Emerson J.B."/>
            <person name="Thomas B.C."/>
            <person name="Banfield J.F."/>
        </authorList>
    </citation>
    <scope>NUCLEOTIDE SEQUENCE [LARGE SCALE GENOMIC DNA]</scope>
    <source>
        <strain evidence="11">CG2_30_40_21</strain>
    </source>
</reference>
<proteinExistence type="inferred from homology"/>
<evidence type="ECO:0000256" key="2">
    <source>
        <dbReference type="ARBA" id="ARBA00004733"/>
    </source>
</evidence>
<dbReference type="UniPathway" id="UPA00035">
    <property type="reaction ID" value="UER00044"/>
</dbReference>
<dbReference type="PROSITE" id="PS00167">
    <property type="entry name" value="TRP_SYNTHASE_ALPHA"/>
    <property type="match status" value="1"/>
</dbReference>
<feature type="active site" description="Proton acceptor" evidence="9">
    <location>
        <position position="60"/>
    </location>
</feature>
<feature type="active site" description="Proton acceptor" evidence="9">
    <location>
        <position position="49"/>
    </location>
</feature>
<dbReference type="GO" id="GO:0004834">
    <property type="term" value="F:tryptophan synthase activity"/>
    <property type="evidence" value="ECO:0007669"/>
    <property type="project" value="UniProtKB-UniRule"/>
</dbReference>
<keyword evidence="5 9" id="KW-0822">Tryptophan biosynthesis</keyword>
<evidence type="ECO:0000313" key="11">
    <source>
        <dbReference type="EMBL" id="OIP39762.1"/>
    </source>
</evidence>
<dbReference type="PANTHER" id="PTHR43406">
    <property type="entry name" value="TRYPTOPHAN SYNTHASE, ALPHA CHAIN"/>
    <property type="match status" value="1"/>
</dbReference>
<organism evidence="11 12">
    <name type="scientific">Candidatus Desantisbacteria bacterium CG2_30_40_21</name>
    <dbReference type="NCBI Taxonomy" id="1817895"/>
    <lineage>
        <taxon>Bacteria</taxon>
        <taxon>Candidatus Desantisiibacteriota</taxon>
    </lineage>
</organism>
<dbReference type="NCBIfam" id="TIGR00262">
    <property type="entry name" value="trpA"/>
    <property type="match status" value="1"/>
</dbReference>
<dbReference type="STRING" id="1817895.AUJ95_05165"/>
<dbReference type="Gene3D" id="3.20.20.70">
    <property type="entry name" value="Aldolase class I"/>
    <property type="match status" value="1"/>
</dbReference>
<keyword evidence="7 9" id="KW-0456">Lyase</keyword>
<comment type="subunit">
    <text evidence="3 9">Tetramer of two alpha and two beta chains.</text>
</comment>
<dbReference type="InterPro" id="IPR018204">
    <property type="entry name" value="Trp_synthase_alpha_AS"/>
</dbReference>
<comment type="similarity">
    <text evidence="9 10">Belongs to the TrpA family.</text>
</comment>
<protein>
    <recommendedName>
        <fullName evidence="9">Tryptophan synthase alpha chain</fullName>
        <ecNumber evidence="9">4.2.1.20</ecNumber>
    </recommendedName>
</protein>
<accession>A0A1J5E5A1</accession>
<evidence type="ECO:0000256" key="3">
    <source>
        <dbReference type="ARBA" id="ARBA00011270"/>
    </source>
</evidence>
<dbReference type="EMBL" id="MNYI01000138">
    <property type="protein sequence ID" value="OIP39762.1"/>
    <property type="molecule type" value="Genomic_DNA"/>
</dbReference>
<sequence length="264" mass="28792">MNRIDETFIRLRGKKETALIPYLMTGYPDIETTAKLVLGFEKAGADIIELGVPFSDPIADGPIIQLASEEALKNGVSLTTVLSLVSNLRQHTQVPLVLMTYYNPIFVYGLERFVCDAKAAGVDGVIVPDLPPEEAFPLEKAAKDVELSCIFLIAPTSTPERMRLISQHSTGFIYFVPVTGITGMREKVTENIGEYIRQQRLITQKPIGVGFGISLPEHVAQISSIADAAIVGSAIISLITKHLSESDMVEKISQFVAELKKACS</sequence>
<dbReference type="InterPro" id="IPR011060">
    <property type="entry name" value="RibuloseP-bd_barrel"/>
</dbReference>
<keyword evidence="4 9" id="KW-0028">Amino-acid biosynthesis</keyword>
<gene>
    <name evidence="9" type="primary">trpA</name>
    <name evidence="11" type="ORF">AUJ95_05165</name>
</gene>
<name>A0A1J5E5A1_9BACT</name>
<comment type="function">
    <text evidence="1 9">The alpha subunit is responsible for the aldol cleavage of indoleglycerol phosphate to indole and glyceraldehyde 3-phosphate.</text>
</comment>
<evidence type="ECO:0000256" key="5">
    <source>
        <dbReference type="ARBA" id="ARBA00022822"/>
    </source>
</evidence>